<dbReference type="SUPFAM" id="SSF56784">
    <property type="entry name" value="HAD-like"/>
    <property type="match status" value="1"/>
</dbReference>
<dbReference type="EMBL" id="BARW01015396">
    <property type="protein sequence ID" value="GAI94277.1"/>
    <property type="molecule type" value="Genomic_DNA"/>
</dbReference>
<dbReference type="NCBIfam" id="TIGR01549">
    <property type="entry name" value="HAD-SF-IA-v1"/>
    <property type="match status" value="1"/>
</dbReference>
<evidence type="ECO:0008006" key="2">
    <source>
        <dbReference type="Google" id="ProtNLM"/>
    </source>
</evidence>
<dbReference type="PANTHER" id="PTHR47478">
    <property type="match status" value="1"/>
</dbReference>
<dbReference type="InterPro" id="IPR006439">
    <property type="entry name" value="HAD-SF_hydro_IA"/>
</dbReference>
<accession>X1SMH3</accession>
<dbReference type="InterPro" id="IPR052550">
    <property type="entry name" value="Pyrimidine_5'-ntase_YjjG"/>
</dbReference>
<feature type="non-terminal residue" evidence="1">
    <location>
        <position position="1"/>
    </location>
</feature>
<dbReference type="Gene3D" id="3.40.50.1000">
    <property type="entry name" value="HAD superfamily/HAD-like"/>
    <property type="match status" value="1"/>
</dbReference>
<dbReference type="Gene3D" id="1.10.150.520">
    <property type="match status" value="1"/>
</dbReference>
<dbReference type="Pfam" id="PF13419">
    <property type="entry name" value="HAD_2"/>
    <property type="match status" value="1"/>
</dbReference>
<dbReference type="InterPro" id="IPR023214">
    <property type="entry name" value="HAD_sf"/>
</dbReference>
<evidence type="ECO:0000313" key="1">
    <source>
        <dbReference type="EMBL" id="GAI94277.1"/>
    </source>
</evidence>
<dbReference type="PANTHER" id="PTHR47478:SF1">
    <property type="entry name" value="PYRIMIDINE 5'-NUCLEOTIDASE YJJG"/>
    <property type="match status" value="1"/>
</dbReference>
<dbReference type="InterPro" id="IPR036412">
    <property type="entry name" value="HAD-like_sf"/>
</dbReference>
<name>X1SMH3_9ZZZZ</name>
<sequence length="158" mass="18224">RPEFALSPKKIDEEYLSYLVKNTTLDPKSLSLLKKAKNRGINLFIVSNGIHYVQEQRIKKTNLLEVVDGYVTSEQVGKPKPHKQIFIHALDKLQVIEEQAFMIGDSYEADIVGAYNVGIKSCLIKKSREIPRWVDDKKPIIITNNFNGFMHFFLKMQE</sequence>
<dbReference type="InterPro" id="IPR041492">
    <property type="entry name" value="HAD_2"/>
</dbReference>
<reference evidence="1" key="1">
    <citation type="journal article" date="2014" name="Front. Microbiol.">
        <title>High frequency of phylogenetically diverse reductive dehalogenase-homologous genes in deep subseafloor sedimentary metagenomes.</title>
        <authorList>
            <person name="Kawai M."/>
            <person name="Futagami T."/>
            <person name="Toyoda A."/>
            <person name="Takaki Y."/>
            <person name="Nishi S."/>
            <person name="Hori S."/>
            <person name="Arai W."/>
            <person name="Tsubouchi T."/>
            <person name="Morono Y."/>
            <person name="Uchiyama I."/>
            <person name="Ito T."/>
            <person name="Fujiyama A."/>
            <person name="Inagaki F."/>
            <person name="Takami H."/>
        </authorList>
    </citation>
    <scope>NUCLEOTIDE SEQUENCE</scope>
    <source>
        <strain evidence="1">Expedition CK06-06</strain>
    </source>
</reference>
<comment type="caution">
    <text evidence="1">The sequence shown here is derived from an EMBL/GenBank/DDBJ whole genome shotgun (WGS) entry which is preliminary data.</text>
</comment>
<dbReference type="AlphaFoldDB" id="X1SMH3"/>
<protein>
    <recommendedName>
        <fullName evidence="2">HAD family hydrolase</fullName>
    </recommendedName>
</protein>
<proteinExistence type="predicted"/>
<organism evidence="1">
    <name type="scientific">marine sediment metagenome</name>
    <dbReference type="NCBI Taxonomy" id="412755"/>
    <lineage>
        <taxon>unclassified sequences</taxon>
        <taxon>metagenomes</taxon>
        <taxon>ecological metagenomes</taxon>
    </lineage>
</organism>
<dbReference type="PRINTS" id="PR00413">
    <property type="entry name" value="HADHALOGNASE"/>
</dbReference>
<gene>
    <name evidence="1" type="ORF">S12H4_27035</name>
</gene>